<dbReference type="AlphaFoldDB" id="A0A9J5W7M6"/>
<feature type="signal peptide" evidence="1">
    <location>
        <begin position="1"/>
        <end position="24"/>
    </location>
</feature>
<keyword evidence="3" id="KW-1185">Reference proteome</keyword>
<name>A0A9J5W7M6_SOLCO</name>
<proteinExistence type="predicted"/>
<dbReference type="Proteomes" id="UP000824120">
    <property type="component" value="Chromosome 12"/>
</dbReference>
<gene>
    <name evidence="2" type="ORF">H5410_060796</name>
</gene>
<accession>A0A9J5W7M6</accession>
<dbReference type="EMBL" id="JACXVP010000012">
    <property type="protein sequence ID" value="KAG5571030.1"/>
    <property type="molecule type" value="Genomic_DNA"/>
</dbReference>
<reference evidence="2 3" key="1">
    <citation type="submission" date="2020-09" db="EMBL/GenBank/DDBJ databases">
        <title>De no assembly of potato wild relative species, Solanum commersonii.</title>
        <authorList>
            <person name="Cho K."/>
        </authorList>
    </citation>
    <scope>NUCLEOTIDE SEQUENCE [LARGE SCALE GENOMIC DNA]</scope>
    <source>
        <strain evidence="2">LZ3.2</strain>
        <tissue evidence="2">Leaf</tissue>
    </source>
</reference>
<evidence type="ECO:0000313" key="3">
    <source>
        <dbReference type="Proteomes" id="UP000824120"/>
    </source>
</evidence>
<feature type="chain" id="PRO_5039949574" evidence="1">
    <location>
        <begin position="25"/>
        <end position="64"/>
    </location>
</feature>
<protein>
    <submittedName>
        <fullName evidence="2">Uncharacterized protein</fullName>
    </submittedName>
</protein>
<evidence type="ECO:0000313" key="2">
    <source>
        <dbReference type="EMBL" id="KAG5571030.1"/>
    </source>
</evidence>
<keyword evidence="1" id="KW-0732">Signal</keyword>
<organism evidence="2 3">
    <name type="scientific">Solanum commersonii</name>
    <name type="common">Commerson's wild potato</name>
    <name type="synonym">Commerson's nightshade</name>
    <dbReference type="NCBI Taxonomy" id="4109"/>
    <lineage>
        <taxon>Eukaryota</taxon>
        <taxon>Viridiplantae</taxon>
        <taxon>Streptophyta</taxon>
        <taxon>Embryophyta</taxon>
        <taxon>Tracheophyta</taxon>
        <taxon>Spermatophyta</taxon>
        <taxon>Magnoliopsida</taxon>
        <taxon>eudicotyledons</taxon>
        <taxon>Gunneridae</taxon>
        <taxon>Pentapetalae</taxon>
        <taxon>asterids</taxon>
        <taxon>lamiids</taxon>
        <taxon>Solanales</taxon>
        <taxon>Solanaceae</taxon>
        <taxon>Solanoideae</taxon>
        <taxon>Solaneae</taxon>
        <taxon>Solanum</taxon>
    </lineage>
</organism>
<comment type="caution">
    <text evidence="2">The sequence shown here is derived from an EMBL/GenBank/DDBJ whole genome shotgun (WGS) entry which is preliminary data.</text>
</comment>
<sequence length="64" mass="6901">MMFETQSSSAIFLIACDLMAIASSNTSSLPSQVCRVKNFVEEGRMTTPETGVVHFAVNGVSEKD</sequence>
<evidence type="ECO:0000256" key="1">
    <source>
        <dbReference type="SAM" id="SignalP"/>
    </source>
</evidence>